<organism evidence="2 3">
    <name type="scientific">Saccoglossus kowalevskii</name>
    <name type="common">Acorn worm</name>
    <dbReference type="NCBI Taxonomy" id="10224"/>
    <lineage>
        <taxon>Eukaryota</taxon>
        <taxon>Metazoa</taxon>
        <taxon>Hemichordata</taxon>
        <taxon>Enteropneusta</taxon>
        <taxon>Harrimaniidae</taxon>
        <taxon>Saccoglossus</taxon>
    </lineage>
</organism>
<feature type="compositionally biased region" description="Polar residues" evidence="1">
    <location>
        <begin position="190"/>
        <end position="201"/>
    </location>
</feature>
<protein>
    <submittedName>
        <fullName evidence="3">Sjoegren syndrome/scleroderma autoantigen 1 homolog isoform 1</fullName>
    </submittedName>
</protein>
<feature type="region of interest" description="Disordered" evidence="1">
    <location>
        <begin position="185"/>
        <end position="205"/>
    </location>
</feature>
<evidence type="ECO:0000313" key="3">
    <source>
        <dbReference type="RefSeq" id="XP_002730710.1"/>
    </source>
</evidence>
<accession>A0ABM0GIP5</accession>
<gene>
    <name evidence="3" type="primary">LOC100373050</name>
</gene>
<dbReference type="InterPro" id="IPR009563">
    <property type="entry name" value="SSSCA1"/>
</dbReference>
<dbReference type="InterPro" id="IPR051888">
    <property type="entry name" value="UPF0148_domain"/>
</dbReference>
<dbReference type="PANTHER" id="PTHR16537:SF1">
    <property type="entry name" value="PROTEIN ZNRD2"/>
    <property type="match status" value="1"/>
</dbReference>
<reference evidence="3" key="1">
    <citation type="submission" date="2025-08" db="UniProtKB">
        <authorList>
            <consortium name="RefSeq"/>
        </authorList>
    </citation>
    <scope>IDENTIFICATION</scope>
    <source>
        <tissue evidence="3">Testes</tissue>
    </source>
</reference>
<dbReference type="GeneID" id="100373050"/>
<proteinExistence type="predicted"/>
<dbReference type="PANTHER" id="PTHR16537">
    <property type="entry name" value="SJOEGREN SYNDROME/SCLERODERMA AUTOANTIGEN 1"/>
    <property type="match status" value="1"/>
</dbReference>
<dbReference type="Proteomes" id="UP000694865">
    <property type="component" value="Unplaced"/>
</dbReference>
<name>A0ABM0GIP5_SACKO</name>
<evidence type="ECO:0000313" key="2">
    <source>
        <dbReference type="Proteomes" id="UP000694865"/>
    </source>
</evidence>
<dbReference type="RefSeq" id="XP_002730710.1">
    <property type="nucleotide sequence ID" value="XM_002730664.2"/>
</dbReference>
<sequence>MPQKHCQKSSCRRLMSIEDDHAFCRHCRPCNQDITCDVCSNWSEKQWYLLVTKQKHRKDRERQLLSRKRKAELELSFNDDVSDVIGLQVTKQEPCMDPDDYHWEPPTESEMKIIRAKRERSDKISSLMGSYMLKGYKMLGTSCELCGTILLRDKQQNDYCVACNELDTEHAKDNPVLSSEAAKVQAREYSMQSSTQSTERSSGPYEVLQNPQQEDVAHRAAPANMNPVRPQLASGQAAASTVESKSLIDDSIDAVTSKLAWANDELVKSSSCETCTQFCVLIKACAEALKALEHVAPKS</sequence>
<keyword evidence="2" id="KW-1185">Reference proteome</keyword>
<evidence type="ECO:0000256" key="1">
    <source>
        <dbReference type="SAM" id="MobiDB-lite"/>
    </source>
</evidence>
<dbReference type="Pfam" id="PF06677">
    <property type="entry name" value="Auto_anti-p27"/>
    <property type="match status" value="1"/>
</dbReference>